<dbReference type="EMBL" id="CM018042">
    <property type="protein sequence ID" value="KAA8532374.1"/>
    <property type="molecule type" value="Genomic_DNA"/>
</dbReference>
<feature type="region of interest" description="Disordered" evidence="1">
    <location>
        <begin position="24"/>
        <end position="52"/>
    </location>
</feature>
<organism evidence="2 3">
    <name type="scientific">Nyssa sinensis</name>
    <dbReference type="NCBI Taxonomy" id="561372"/>
    <lineage>
        <taxon>Eukaryota</taxon>
        <taxon>Viridiplantae</taxon>
        <taxon>Streptophyta</taxon>
        <taxon>Embryophyta</taxon>
        <taxon>Tracheophyta</taxon>
        <taxon>Spermatophyta</taxon>
        <taxon>Magnoliopsida</taxon>
        <taxon>eudicotyledons</taxon>
        <taxon>Gunneridae</taxon>
        <taxon>Pentapetalae</taxon>
        <taxon>asterids</taxon>
        <taxon>Cornales</taxon>
        <taxon>Nyssaceae</taxon>
        <taxon>Nyssa</taxon>
    </lineage>
</organism>
<evidence type="ECO:0000313" key="2">
    <source>
        <dbReference type="EMBL" id="KAA8532374.1"/>
    </source>
</evidence>
<dbReference type="AlphaFoldDB" id="A0A5J5APY8"/>
<proteinExistence type="predicted"/>
<evidence type="ECO:0000256" key="1">
    <source>
        <dbReference type="SAM" id="MobiDB-lite"/>
    </source>
</evidence>
<name>A0A5J5APY8_9ASTE</name>
<dbReference type="Proteomes" id="UP000325577">
    <property type="component" value="Linkage Group LG19"/>
</dbReference>
<gene>
    <name evidence="2" type="ORF">F0562_032371</name>
</gene>
<keyword evidence="3" id="KW-1185">Reference proteome</keyword>
<evidence type="ECO:0000313" key="3">
    <source>
        <dbReference type="Proteomes" id="UP000325577"/>
    </source>
</evidence>
<feature type="compositionally biased region" description="Basic and acidic residues" evidence="1">
    <location>
        <begin position="40"/>
        <end position="50"/>
    </location>
</feature>
<reference evidence="2 3" key="1">
    <citation type="submission" date="2019-09" db="EMBL/GenBank/DDBJ databases">
        <title>A chromosome-level genome assembly of the Chinese tupelo Nyssa sinensis.</title>
        <authorList>
            <person name="Yang X."/>
            <person name="Kang M."/>
            <person name="Yang Y."/>
            <person name="Xiong H."/>
            <person name="Wang M."/>
            <person name="Zhang Z."/>
            <person name="Wang Z."/>
            <person name="Wu H."/>
            <person name="Ma T."/>
            <person name="Liu J."/>
            <person name="Xi Z."/>
        </authorList>
    </citation>
    <scope>NUCLEOTIDE SEQUENCE [LARGE SCALE GENOMIC DNA]</scope>
    <source>
        <strain evidence="2">J267</strain>
        <tissue evidence="2">Leaf</tissue>
    </source>
</reference>
<accession>A0A5J5APY8</accession>
<sequence length="204" mass="22977">MKCVFGEISNDDWANNSFKPSRVLKTSKTLPPNESFAYESTKEENSDHNTDNSIEITQNWAENLEDDNVDLREARPNRGRRFVVNEDSDDDFSEVIEVNSTEEEDVSKPGFEDEEEEVEAGDVVGKVLQKGAKISMELRRELYGSSVTACDRYAEVEASSMRIATQEESDRIITAAGSWPGGYGVVQTVIHQVVFLFKNKEEHA</sequence>
<protein>
    <submittedName>
        <fullName evidence="2">Uncharacterized protein</fullName>
    </submittedName>
</protein>
<dbReference type="OrthoDB" id="1751307at2759"/>